<feature type="compositionally biased region" description="Basic and acidic residues" evidence="1">
    <location>
        <begin position="26"/>
        <end position="39"/>
    </location>
</feature>
<sequence>MALASDTVMPETSSASAEAVDSTARSSDHGPEIRKDWPPRRPTSPPGRSYRRPSNSPAPTATVNPPSTNPSPTATSVSPEPTKTTPSEDPTQSPPTNNETTPPPPATDDPTTEPTTPPPSDIDGYPSDETTGVPPGVTLKPSGSLTITKDNTVIDALDIKGTVKVQANNVTIKRSRIFSTGRYAIDIESGYRNLVVEDTEIDGNNATATIAILRGEYTLRRVNIHSVYDGPRIEGHNVVIEDSYIHHLTRVPDGHHDTIQIRSGTNIVIRGNNLQAYNPSTNDPMNAAIQFGSLLAPIDDVVVENNLMNGGNMTINAGKLEGGSVIFRNNEFGRDFRYGVVSTGPGLVWESSNVYHDTGESVR</sequence>
<dbReference type="EMBL" id="JAAGOB010000003">
    <property type="protein sequence ID" value="NED95095.1"/>
    <property type="molecule type" value="Genomic_DNA"/>
</dbReference>
<proteinExistence type="predicted"/>
<comment type="caution">
    <text evidence="2">The sequence shown here is derived from an EMBL/GenBank/DDBJ whole genome shotgun (WGS) entry which is preliminary data.</text>
</comment>
<protein>
    <submittedName>
        <fullName evidence="2">Uncharacterized protein</fullName>
    </submittedName>
</protein>
<evidence type="ECO:0000256" key="1">
    <source>
        <dbReference type="SAM" id="MobiDB-lite"/>
    </source>
</evidence>
<evidence type="ECO:0000313" key="3">
    <source>
        <dbReference type="Proteomes" id="UP000469185"/>
    </source>
</evidence>
<dbReference type="InterPro" id="IPR006626">
    <property type="entry name" value="PbH1"/>
</dbReference>
<organism evidence="2 3">
    <name type="scientific">Phytoactinopolyspora alkaliphila</name>
    <dbReference type="NCBI Taxonomy" id="1783498"/>
    <lineage>
        <taxon>Bacteria</taxon>
        <taxon>Bacillati</taxon>
        <taxon>Actinomycetota</taxon>
        <taxon>Actinomycetes</taxon>
        <taxon>Jiangellales</taxon>
        <taxon>Jiangellaceae</taxon>
        <taxon>Phytoactinopolyspora</taxon>
    </lineage>
</organism>
<dbReference type="SUPFAM" id="SSF51126">
    <property type="entry name" value="Pectin lyase-like"/>
    <property type="match status" value="1"/>
</dbReference>
<dbReference type="RefSeq" id="WP_163817486.1">
    <property type="nucleotide sequence ID" value="NZ_JAAGOB010000003.1"/>
</dbReference>
<reference evidence="2 3" key="1">
    <citation type="submission" date="2020-02" db="EMBL/GenBank/DDBJ databases">
        <authorList>
            <person name="Li X.-J."/>
            <person name="Feng X.-M."/>
        </authorList>
    </citation>
    <scope>NUCLEOTIDE SEQUENCE [LARGE SCALE GENOMIC DNA]</scope>
    <source>
        <strain evidence="2 3">CGMCC 4.7225</strain>
    </source>
</reference>
<gene>
    <name evidence="2" type="ORF">G1H11_07185</name>
</gene>
<dbReference type="InterPro" id="IPR011050">
    <property type="entry name" value="Pectin_lyase_fold/virulence"/>
</dbReference>
<keyword evidence="3" id="KW-1185">Reference proteome</keyword>
<dbReference type="SMART" id="SM00710">
    <property type="entry name" value="PbH1"/>
    <property type="match status" value="4"/>
</dbReference>
<feature type="compositionally biased region" description="Low complexity" evidence="1">
    <location>
        <begin position="46"/>
        <end position="79"/>
    </location>
</feature>
<feature type="compositionally biased region" description="Low complexity" evidence="1">
    <location>
        <begin position="90"/>
        <end position="100"/>
    </location>
</feature>
<dbReference type="AlphaFoldDB" id="A0A6N9YJI6"/>
<evidence type="ECO:0000313" key="2">
    <source>
        <dbReference type="EMBL" id="NED95095.1"/>
    </source>
</evidence>
<dbReference type="Proteomes" id="UP000469185">
    <property type="component" value="Unassembled WGS sequence"/>
</dbReference>
<feature type="region of interest" description="Disordered" evidence="1">
    <location>
        <begin position="1"/>
        <end position="143"/>
    </location>
</feature>
<name>A0A6N9YJI6_9ACTN</name>
<accession>A0A6N9YJI6</accession>
<dbReference type="Gene3D" id="2.160.20.10">
    <property type="entry name" value="Single-stranded right-handed beta-helix, Pectin lyase-like"/>
    <property type="match status" value="1"/>
</dbReference>
<dbReference type="InterPro" id="IPR012334">
    <property type="entry name" value="Pectin_lyas_fold"/>
</dbReference>